<dbReference type="InterPro" id="IPR010912">
    <property type="entry name" value="SPOC_met"/>
</dbReference>
<evidence type="ECO:0000256" key="5">
    <source>
        <dbReference type="ARBA" id="ARBA00023242"/>
    </source>
</evidence>
<dbReference type="InterPro" id="IPR012677">
    <property type="entry name" value="Nucleotide-bd_a/b_plait_sf"/>
</dbReference>
<evidence type="ECO:0000313" key="11">
    <source>
        <dbReference type="Proteomes" id="UP001367676"/>
    </source>
</evidence>
<dbReference type="EMBL" id="JBBCAQ010000010">
    <property type="protein sequence ID" value="KAK7601324.1"/>
    <property type="molecule type" value="Genomic_DNA"/>
</dbReference>
<feature type="compositionally biased region" description="Polar residues" evidence="7">
    <location>
        <begin position="1"/>
        <end position="10"/>
    </location>
</feature>
<dbReference type="SUPFAM" id="SSF54928">
    <property type="entry name" value="RNA-binding domain, RBD"/>
    <property type="match status" value="2"/>
</dbReference>
<dbReference type="Gene3D" id="2.40.290.10">
    <property type="match status" value="1"/>
</dbReference>
<evidence type="ECO:0000259" key="9">
    <source>
        <dbReference type="PROSITE" id="PS50917"/>
    </source>
</evidence>
<evidence type="ECO:0000313" key="10">
    <source>
        <dbReference type="EMBL" id="KAK7601324.1"/>
    </source>
</evidence>
<organism evidence="10 11">
    <name type="scientific">Parthenolecanium corni</name>
    <dbReference type="NCBI Taxonomy" id="536013"/>
    <lineage>
        <taxon>Eukaryota</taxon>
        <taxon>Metazoa</taxon>
        <taxon>Ecdysozoa</taxon>
        <taxon>Arthropoda</taxon>
        <taxon>Hexapoda</taxon>
        <taxon>Insecta</taxon>
        <taxon>Pterygota</taxon>
        <taxon>Neoptera</taxon>
        <taxon>Paraneoptera</taxon>
        <taxon>Hemiptera</taxon>
        <taxon>Sternorrhyncha</taxon>
        <taxon>Coccoidea</taxon>
        <taxon>Coccidae</taxon>
        <taxon>Parthenolecanium</taxon>
    </lineage>
</organism>
<dbReference type="CDD" id="cd21544">
    <property type="entry name" value="SPOC_RBM15-like"/>
    <property type="match status" value="1"/>
</dbReference>
<name>A0AAN9Y7H4_9HEMI</name>
<dbReference type="Pfam" id="PF00076">
    <property type="entry name" value="RRM_1"/>
    <property type="match status" value="2"/>
</dbReference>
<dbReference type="GO" id="GO:0005634">
    <property type="term" value="C:nucleus"/>
    <property type="evidence" value="ECO:0007669"/>
    <property type="project" value="UniProtKB-SubCell"/>
</dbReference>
<dbReference type="FunFam" id="3.30.70.330:FF:000454">
    <property type="entry name" value="RNA-binding protein 15B"/>
    <property type="match status" value="1"/>
</dbReference>
<feature type="region of interest" description="Disordered" evidence="7">
    <location>
        <begin position="176"/>
        <end position="214"/>
    </location>
</feature>
<dbReference type="SMART" id="SM00360">
    <property type="entry name" value="RRM"/>
    <property type="match status" value="3"/>
</dbReference>
<reference evidence="10 11" key="1">
    <citation type="submission" date="2024-03" db="EMBL/GenBank/DDBJ databases">
        <title>Adaptation during the transition from Ophiocordyceps entomopathogen to insect associate is accompanied by gene loss and intensified selection.</title>
        <authorList>
            <person name="Ward C.M."/>
            <person name="Onetto C.A."/>
            <person name="Borneman A.R."/>
        </authorList>
    </citation>
    <scope>NUCLEOTIDE SEQUENCE [LARGE SCALE GENOMIC DNA]</scope>
    <source>
        <strain evidence="10">AWRI1</strain>
        <tissue evidence="10">Single Adult Female</tissue>
    </source>
</reference>
<feature type="domain" description="SPOC" evidence="9">
    <location>
        <begin position="607"/>
        <end position="774"/>
    </location>
</feature>
<evidence type="ECO:0000256" key="4">
    <source>
        <dbReference type="ARBA" id="ARBA00022884"/>
    </source>
</evidence>
<dbReference type="GO" id="GO:0003723">
    <property type="term" value="F:RNA binding"/>
    <property type="evidence" value="ECO:0007669"/>
    <property type="project" value="UniProtKB-UniRule"/>
</dbReference>
<dbReference type="InterPro" id="IPR035979">
    <property type="entry name" value="RBD_domain_sf"/>
</dbReference>
<dbReference type="Pfam" id="PF07744">
    <property type="entry name" value="SPOC"/>
    <property type="match status" value="1"/>
</dbReference>
<proteinExistence type="inferred from homology"/>
<feature type="region of interest" description="Disordered" evidence="7">
    <location>
        <begin position="500"/>
        <end position="574"/>
    </location>
</feature>
<dbReference type="FunFam" id="2.40.290.10:FF:000007">
    <property type="entry name" value="RNA-binding protein 15B"/>
    <property type="match status" value="1"/>
</dbReference>
<dbReference type="InterPro" id="IPR016194">
    <property type="entry name" value="SPOC-like_C_dom_sf"/>
</dbReference>
<keyword evidence="11" id="KW-1185">Reference proteome</keyword>
<evidence type="ECO:0000256" key="2">
    <source>
        <dbReference type="ARBA" id="ARBA00005387"/>
    </source>
</evidence>
<evidence type="ECO:0000256" key="7">
    <source>
        <dbReference type="SAM" id="MobiDB-lite"/>
    </source>
</evidence>
<keyword evidence="4 6" id="KW-0694">RNA-binding</keyword>
<feature type="compositionally biased region" description="Basic and acidic residues" evidence="7">
    <location>
        <begin position="77"/>
        <end position="90"/>
    </location>
</feature>
<evidence type="ECO:0008006" key="12">
    <source>
        <dbReference type="Google" id="ProtNLM"/>
    </source>
</evidence>
<evidence type="ECO:0000256" key="1">
    <source>
        <dbReference type="ARBA" id="ARBA00004123"/>
    </source>
</evidence>
<dbReference type="PANTHER" id="PTHR23189">
    <property type="entry name" value="RNA RECOGNITION MOTIF-CONTAINING"/>
    <property type="match status" value="1"/>
</dbReference>
<dbReference type="CDD" id="cd12309">
    <property type="entry name" value="RRM2_Spen"/>
    <property type="match status" value="1"/>
</dbReference>
<keyword evidence="3" id="KW-0597">Phosphoprotein</keyword>
<evidence type="ECO:0000256" key="3">
    <source>
        <dbReference type="ARBA" id="ARBA00022553"/>
    </source>
</evidence>
<feature type="domain" description="RRM" evidence="8">
    <location>
        <begin position="314"/>
        <end position="391"/>
    </location>
</feature>
<feature type="domain" description="RRM" evidence="8">
    <location>
        <begin position="395"/>
        <end position="469"/>
    </location>
</feature>
<evidence type="ECO:0000259" key="8">
    <source>
        <dbReference type="PROSITE" id="PS50102"/>
    </source>
</evidence>
<gene>
    <name evidence="10" type="ORF">V9T40_008765</name>
</gene>
<dbReference type="CDD" id="cd12308">
    <property type="entry name" value="RRM1_Spen"/>
    <property type="match status" value="1"/>
</dbReference>
<dbReference type="InterPro" id="IPR012921">
    <property type="entry name" value="SPOC_C"/>
</dbReference>
<dbReference type="AlphaFoldDB" id="A0AAN9Y7H4"/>
<sequence length="776" mass="87338">MIGVSSSYKNEPNIKVKIQNMKRRERSTSRESSRYRRKRNRSSYGRYDGSSDDGSPDRVRRHERLRSPASPYSSRYAYEKSHRDEYSSRDAEKVHPSYKVLCVSALHPKASDEMIKDVLYKEYKKYGDLTVRLSHDLDERVAYVCFRSSEDARDAKHAKSRVVIYDKVALVEPVYESRSPTDRHAHRSRQRSRSFSPEFDRFYRRSPPTLPDPYRPSDRFYDRIPYPLPIIRDFRRELPPVPHPEFLARPPLHPALSIPPHLPPGPPHLYVPPRPFMPFKPPHTQHFLEKVEKKDKFPNYLHHVPPEDDPLATRTLFAGNLELSITEEELRRIFGRYGVVEDVDIKRPLPGTGNAYAFVRYKNLDMAHRAKVELSGQYIGKFQCKIGYGKATPTTRIWVGGLGPWTSKAKLESEFDRFGAIKKIDYDKTENSAYILYDSIDAATAAVKEMRGFPLGGVEHKLRVDFADIGSRQPRPPPPSSSSSAYADIASSAGDYHASVSAGGRGGGSISDQPYDAYEPWPAGGSDFDFEDGSRSGIPPGVTLWSDRKNDKEFGSGGSRRSGSPNGEGRDYDDSVSYHHLYKRTRSNSDSDSEHPFNGALATARSLADITRCTTNAWQGALILKSSLFPAKFHITDGDGNIINVLMKSDESKHLLKISQRLRLDPTKVEDVSKRIALSSGYGIFVGLPGPSSSIFFDETTAQCRPLRNLITYLKQKEAAGVITLFNKDTEASGVLYAFPPCQFAAELLKRTAHAMTPEALKEDHLMIVVVKGGAV</sequence>
<comment type="caution">
    <text evidence="10">The sequence shown here is derived from an EMBL/GenBank/DDBJ whole genome shotgun (WGS) entry which is preliminary data.</text>
</comment>
<feature type="region of interest" description="Disordered" evidence="7">
    <location>
        <begin position="1"/>
        <end position="90"/>
    </location>
</feature>
<evidence type="ECO:0000256" key="6">
    <source>
        <dbReference type="PROSITE-ProRule" id="PRU00176"/>
    </source>
</evidence>
<dbReference type="InterPro" id="IPR000504">
    <property type="entry name" value="RRM_dom"/>
</dbReference>
<comment type="similarity">
    <text evidence="2">Belongs to the RRM Spen family.</text>
</comment>
<dbReference type="CDD" id="cd12310">
    <property type="entry name" value="RRM3_Spen"/>
    <property type="match status" value="1"/>
</dbReference>
<protein>
    <recommendedName>
        <fullName evidence="12">RNA-binding protein 15B</fullName>
    </recommendedName>
</protein>
<dbReference type="Proteomes" id="UP001367676">
    <property type="component" value="Unassembled WGS sequence"/>
</dbReference>
<keyword evidence="5" id="KW-0539">Nucleus</keyword>
<dbReference type="PROSITE" id="PS50917">
    <property type="entry name" value="SPOC"/>
    <property type="match status" value="1"/>
</dbReference>
<dbReference type="Gene3D" id="3.30.70.330">
    <property type="match status" value="3"/>
</dbReference>
<dbReference type="PROSITE" id="PS50102">
    <property type="entry name" value="RRM"/>
    <property type="match status" value="2"/>
</dbReference>
<dbReference type="FunFam" id="3.30.70.330:FF:000565">
    <property type="entry name" value="RNA-binding protein 15B"/>
    <property type="match status" value="1"/>
</dbReference>
<dbReference type="SUPFAM" id="SSF100939">
    <property type="entry name" value="SPOC domain-like"/>
    <property type="match status" value="1"/>
</dbReference>
<accession>A0AAN9Y7H4</accession>
<comment type="subcellular location">
    <subcellularLocation>
        <location evidence="1">Nucleus</location>
    </subcellularLocation>
</comment>
<feature type="compositionally biased region" description="Low complexity" evidence="7">
    <location>
        <begin position="67"/>
        <end position="76"/>
    </location>
</feature>